<keyword evidence="3" id="KW-0804">Transcription</keyword>
<name>A0A1Q4V3B3_9ACTN</name>
<dbReference type="SUPFAM" id="SSF46785">
    <property type="entry name" value="Winged helix' DNA-binding domain"/>
    <property type="match status" value="1"/>
</dbReference>
<reference evidence="5 6" key="1">
    <citation type="submission" date="2015-06" db="EMBL/GenBank/DDBJ databases">
        <title>Cloning and characterization of the uncialamcin biosynthetic gene cluster.</title>
        <authorList>
            <person name="Yan X."/>
            <person name="Huang T."/>
            <person name="Ge H."/>
            <person name="Shen B."/>
        </authorList>
    </citation>
    <scope>NUCLEOTIDE SEQUENCE [LARGE SCALE GENOMIC DNA]</scope>
    <source>
        <strain evidence="5 6">DCA2648</strain>
    </source>
</reference>
<feature type="domain" description="HTH crp-type" evidence="4">
    <location>
        <begin position="166"/>
        <end position="241"/>
    </location>
</feature>
<proteinExistence type="predicted"/>
<keyword evidence="1" id="KW-0805">Transcription regulation</keyword>
<sequence length="255" mass="27567">MSPRVDAFNTTAVLQGTQPMPPGSFLNCLPLAEWSAFVQAWGPDARTYTQGEQLPLGPHDGHVYIMLGGCVVQERFPLGAVRNAPRVARFRGVGELLGEAKLLHPASAVTTVCLSTTWVMPCPVQRVTALLRRRHLAQTALLQSLEARFRSDELIYCTAYRPPVHRVGTLLLHLAVTAGTTDPGEPGPVTIMGPRQKDIADALLMGTSTVEKAVRELRGHGVIHSKYRQLVVTDATRLQRILASGPNPPAPAPPA</sequence>
<dbReference type="GO" id="GO:0003677">
    <property type="term" value="F:DNA binding"/>
    <property type="evidence" value="ECO:0007669"/>
    <property type="project" value="UniProtKB-KW"/>
</dbReference>
<dbReference type="InterPro" id="IPR014710">
    <property type="entry name" value="RmlC-like_jellyroll"/>
</dbReference>
<evidence type="ECO:0000259" key="4">
    <source>
        <dbReference type="Pfam" id="PF13545"/>
    </source>
</evidence>
<organism evidence="5 6">
    <name type="scientific">Streptomyces uncialis</name>
    <dbReference type="NCBI Taxonomy" id="1048205"/>
    <lineage>
        <taxon>Bacteria</taxon>
        <taxon>Bacillati</taxon>
        <taxon>Actinomycetota</taxon>
        <taxon>Actinomycetes</taxon>
        <taxon>Kitasatosporales</taxon>
        <taxon>Streptomycetaceae</taxon>
        <taxon>Streptomyces</taxon>
    </lineage>
</organism>
<dbReference type="EMBL" id="LFBV01000007">
    <property type="protein sequence ID" value="OKH92337.1"/>
    <property type="molecule type" value="Genomic_DNA"/>
</dbReference>
<comment type="caution">
    <text evidence="5">The sequence shown here is derived from an EMBL/GenBank/DDBJ whole genome shotgun (WGS) entry which is preliminary data.</text>
</comment>
<dbReference type="InterPro" id="IPR036390">
    <property type="entry name" value="WH_DNA-bd_sf"/>
</dbReference>
<evidence type="ECO:0000313" key="6">
    <source>
        <dbReference type="Proteomes" id="UP000186455"/>
    </source>
</evidence>
<dbReference type="InterPro" id="IPR018490">
    <property type="entry name" value="cNMP-bd_dom_sf"/>
</dbReference>
<dbReference type="SUPFAM" id="SSF51206">
    <property type="entry name" value="cAMP-binding domain-like"/>
    <property type="match status" value="1"/>
</dbReference>
<dbReference type="InterPro" id="IPR012318">
    <property type="entry name" value="HTH_CRP"/>
</dbReference>
<evidence type="ECO:0000256" key="3">
    <source>
        <dbReference type="ARBA" id="ARBA00023163"/>
    </source>
</evidence>
<dbReference type="STRING" id="1048205.AB852_25865"/>
<dbReference type="Gene3D" id="2.60.120.10">
    <property type="entry name" value="Jelly Rolls"/>
    <property type="match status" value="1"/>
</dbReference>
<accession>A0A1Q4V3B3</accession>
<dbReference type="RefSeq" id="WP_073792666.1">
    <property type="nucleotide sequence ID" value="NZ_JBITDR010000008.1"/>
</dbReference>
<gene>
    <name evidence="5" type="ORF">AB852_25865</name>
</gene>
<evidence type="ECO:0000256" key="1">
    <source>
        <dbReference type="ARBA" id="ARBA00023015"/>
    </source>
</evidence>
<evidence type="ECO:0000313" key="5">
    <source>
        <dbReference type="EMBL" id="OKH92337.1"/>
    </source>
</evidence>
<keyword evidence="2" id="KW-0238">DNA-binding</keyword>
<dbReference type="Pfam" id="PF13545">
    <property type="entry name" value="HTH_Crp_2"/>
    <property type="match status" value="1"/>
</dbReference>
<dbReference type="Proteomes" id="UP000186455">
    <property type="component" value="Unassembled WGS sequence"/>
</dbReference>
<evidence type="ECO:0000256" key="2">
    <source>
        <dbReference type="ARBA" id="ARBA00023125"/>
    </source>
</evidence>
<protein>
    <recommendedName>
        <fullName evidence="4">HTH crp-type domain-containing protein</fullName>
    </recommendedName>
</protein>
<dbReference type="AlphaFoldDB" id="A0A1Q4V3B3"/>
<keyword evidence="6" id="KW-1185">Reference proteome</keyword>
<dbReference type="GO" id="GO:0006355">
    <property type="term" value="P:regulation of DNA-templated transcription"/>
    <property type="evidence" value="ECO:0007669"/>
    <property type="project" value="InterPro"/>
</dbReference>